<dbReference type="InterPro" id="IPR052745">
    <property type="entry name" value="G3P_Oxidase/Oxidoreductase"/>
</dbReference>
<dbReference type="PANTHER" id="PTHR42720:SF1">
    <property type="entry name" value="GLYCEROL 3-PHOSPHATE OXIDASE"/>
    <property type="match status" value="1"/>
</dbReference>
<feature type="domain" description="FAD dependent oxidoreductase" evidence="1">
    <location>
        <begin position="3"/>
        <end position="351"/>
    </location>
</feature>
<evidence type="ECO:0000259" key="1">
    <source>
        <dbReference type="Pfam" id="PF01266"/>
    </source>
</evidence>
<dbReference type="InterPro" id="IPR007419">
    <property type="entry name" value="BFD-like_2Fe2S-bd_dom"/>
</dbReference>
<reference evidence="3 4" key="1">
    <citation type="submission" date="2021-06" db="EMBL/GenBank/DDBJ databases">
        <authorList>
            <person name="Sun Q."/>
            <person name="Li D."/>
        </authorList>
    </citation>
    <scope>NUCLEOTIDE SEQUENCE [LARGE SCALE GENOMIC DNA]</scope>
    <source>
        <strain evidence="3 4">MSJ-4</strain>
    </source>
</reference>
<proteinExistence type="predicted"/>
<dbReference type="RefSeq" id="WP_216456409.1">
    <property type="nucleotide sequence ID" value="NZ_JAHLQL010000001.1"/>
</dbReference>
<organism evidence="3 4">
    <name type="scientific">Clostridium simiarum</name>
    <dbReference type="NCBI Taxonomy" id="2841506"/>
    <lineage>
        <taxon>Bacteria</taxon>
        <taxon>Bacillati</taxon>
        <taxon>Bacillota</taxon>
        <taxon>Clostridia</taxon>
        <taxon>Eubacteriales</taxon>
        <taxon>Clostridiaceae</taxon>
        <taxon>Clostridium</taxon>
    </lineage>
</organism>
<dbReference type="InterPro" id="IPR006076">
    <property type="entry name" value="FAD-dep_OxRdtase"/>
</dbReference>
<dbReference type="Pfam" id="PF04324">
    <property type="entry name" value="Fer2_BFD"/>
    <property type="match status" value="1"/>
</dbReference>
<dbReference type="CDD" id="cd19946">
    <property type="entry name" value="GlpA-like_Fer2_BFD-like"/>
    <property type="match status" value="1"/>
</dbReference>
<dbReference type="EMBL" id="JAHLQL010000001">
    <property type="protein sequence ID" value="MBU5591436.1"/>
    <property type="molecule type" value="Genomic_DNA"/>
</dbReference>
<evidence type="ECO:0000259" key="2">
    <source>
        <dbReference type="Pfam" id="PF04324"/>
    </source>
</evidence>
<name>A0ABS6EYZ5_9CLOT</name>
<accession>A0ABS6EYZ5</accession>
<comment type="caution">
    <text evidence="3">The sequence shown here is derived from an EMBL/GenBank/DDBJ whole genome shotgun (WGS) entry which is preliminary data.</text>
</comment>
<evidence type="ECO:0000313" key="4">
    <source>
        <dbReference type="Proteomes" id="UP000736583"/>
    </source>
</evidence>
<dbReference type="PANTHER" id="PTHR42720">
    <property type="entry name" value="GLYCEROL-3-PHOSPHATE DEHYDROGENASE"/>
    <property type="match status" value="1"/>
</dbReference>
<keyword evidence="4" id="KW-1185">Reference proteome</keyword>
<evidence type="ECO:0000313" key="3">
    <source>
        <dbReference type="EMBL" id="MBU5591436.1"/>
    </source>
</evidence>
<feature type="domain" description="BFD-like [2Fe-2S]-binding" evidence="2">
    <location>
        <begin position="394"/>
        <end position="447"/>
    </location>
</feature>
<dbReference type="Pfam" id="PF01266">
    <property type="entry name" value="DAO"/>
    <property type="match status" value="1"/>
</dbReference>
<protein>
    <submittedName>
        <fullName evidence="3">NAD(P)/FAD-dependent oxidoreductase</fullName>
    </submittedName>
</protein>
<gene>
    <name evidence="3" type="ORF">KQI89_06645</name>
</gene>
<sequence>MYDVSIIGAGVVGSAIARELSKYNLNICLIEKEDDVTTGASKANSGIVHGGYAAKYGTLKGELCAKGNSMYKELEEQLNFGYKNTGALVIGFDEKDEKTIKGLYDNGIKIGCDDLEIIYKDRIKDIEPHINDKVKVALYAKSVGVTSPYEFTIALAENAIENGVELKLETVVQHIEKKEGYFIIKTNREDIESKYVINAAGLYSDKVANMVGLNDFTIVPRRGQYLLMGKDQGHLAKTVIFQVPTEKGKGILVTTTYHGNLMIGPNAEEVDDVMDVATDIETLERVLETARMSIPDFEVKRTLTTFSGIRAISSTGDFIIEESKVKGFINVAGIDSPGLTSSPAIAKLVASILKDSGLSLKEKENFNPYRKPIIIEKHRDFDGKIDDENPEKNIICRCEKVTESEIIDAMNRGIKIKSTDAIKRRTRAGMGQCQGNFCQKRVKSIIAREIGIPMEEVTVRGSSSEIKVERADINLVRKLK</sequence>
<dbReference type="Proteomes" id="UP000736583">
    <property type="component" value="Unassembled WGS sequence"/>
</dbReference>